<dbReference type="InterPro" id="IPR027815">
    <property type="entry name" value="CSC1/OSCA1-like_cyt"/>
</dbReference>
<dbReference type="GO" id="GO:0005227">
    <property type="term" value="F:calcium-activated cation channel activity"/>
    <property type="evidence" value="ECO:0007669"/>
    <property type="project" value="InterPro"/>
</dbReference>
<feature type="transmembrane region" description="Helical" evidence="2">
    <location>
        <begin position="958"/>
        <end position="981"/>
    </location>
</feature>
<dbReference type="Pfam" id="PF14703">
    <property type="entry name" value="PHM7_cyt"/>
    <property type="match status" value="1"/>
</dbReference>
<organism evidence="6">
    <name type="scientific">Naegleria gruberi</name>
    <name type="common">Amoeba</name>
    <dbReference type="NCBI Taxonomy" id="5762"/>
    <lineage>
        <taxon>Eukaryota</taxon>
        <taxon>Discoba</taxon>
        <taxon>Heterolobosea</taxon>
        <taxon>Tetramitia</taxon>
        <taxon>Eutetramitia</taxon>
        <taxon>Vahlkampfiidae</taxon>
        <taxon>Naegleria</taxon>
    </lineage>
</organism>
<feature type="transmembrane region" description="Helical" evidence="2">
    <location>
        <begin position="407"/>
        <end position="428"/>
    </location>
</feature>
<evidence type="ECO:0000256" key="1">
    <source>
        <dbReference type="SAM" id="MobiDB-lite"/>
    </source>
</evidence>
<keyword evidence="2" id="KW-1133">Transmembrane helix</keyword>
<reference evidence="5 6" key="1">
    <citation type="journal article" date="2010" name="Cell">
        <title>The genome of Naegleria gruberi illuminates early eukaryotic versatility.</title>
        <authorList>
            <person name="Fritz-Laylin L.K."/>
            <person name="Prochnik S.E."/>
            <person name="Ginger M.L."/>
            <person name="Dacks J.B."/>
            <person name="Carpenter M.L."/>
            <person name="Field M.C."/>
            <person name="Kuo A."/>
            <person name="Paredez A."/>
            <person name="Chapman J."/>
            <person name="Pham J."/>
            <person name="Shu S."/>
            <person name="Neupane R."/>
            <person name="Cipriano M."/>
            <person name="Mancuso J."/>
            <person name="Tu H."/>
            <person name="Salamov A."/>
            <person name="Lindquist E."/>
            <person name="Shapiro H."/>
            <person name="Lucas S."/>
            <person name="Grigoriev I.V."/>
            <person name="Cande W.Z."/>
            <person name="Fulton C."/>
            <person name="Rokhsar D.S."/>
            <person name="Dawson S.C."/>
        </authorList>
    </citation>
    <scope>NUCLEOTIDE SEQUENCE [LARGE SCALE GENOMIC DNA]</scope>
    <source>
        <strain evidence="5 6">NEG-M</strain>
    </source>
</reference>
<keyword evidence="2" id="KW-0472">Membrane</keyword>
<feature type="transmembrane region" description="Helical" evidence="2">
    <location>
        <begin position="716"/>
        <end position="738"/>
    </location>
</feature>
<protein>
    <submittedName>
        <fullName evidence="5">Predicted protein</fullName>
    </submittedName>
</protein>
<dbReference type="EMBL" id="GG738872">
    <property type="protein sequence ID" value="EFC43742.1"/>
    <property type="molecule type" value="Genomic_DNA"/>
</dbReference>
<keyword evidence="6" id="KW-1185">Reference proteome</keyword>
<dbReference type="PANTHER" id="PTHR13018">
    <property type="entry name" value="PROBABLE MEMBRANE PROTEIN DUF221-RELATED"/>
    <property type="match status" value="1"/>
</dbReference>
<feature type="transmembrane region" description="Helical" evidence="2">
    <location>
        <begin position="666"/>
        <end position="686"/>
    </location>
</feature>
<evidence type="ECO:0000256" key="2">
    <source>
        <dbReference type="SAM" id="Phobius"/>
    </source>
</evidence>
<accession>D2VHV5</accession>
<dbReference type="VEuPathDB" id="AmoebaDB:NAEGRDRAFT_68459"/>
<feature type="domain" description="CSC1/OSCA1-like 7TM region" evidence="3">
    <location>
        <begin position="664"/>
        <end position="910"/>
    </location>
</feature>
<evidence type="ECO:0000259" key="4">
    <source>
        <dbReference type="Pfam" id="PF14703"/>
    </source>
</evidence>
<dbReference type="RefSeq" id="XP_002676486.1">
    <property type="nucleotide sequence ID" value="XM_002676440.1"/>
</dbReference>
<gene>
    <name evidence="5" type="ORF">NAEGRDRAFT_68459</name>
</gene>
<dbReference type="InterPro" id="IPR045122">
    <property type="entry name" value="Csc1-like"/>
</dbReference>
<feature type="transmembrane region" description="Helical" evidence="2">
    <location>
        <begin position="31"/>
        <end position="51"/>
    </location>
</feature>
<dbReference type="OrthoDB" id="1689567at2759"/>
<evidence type="ECO:0000259" key="3">
    <source>
        <dbReference type="Pfam" id="PF02714"/>
    </source>
</evidence>
<dbReference type="KEGG" id="ngr:NAEGRDRAFT_68459"/>
<dbReference type="OMA" id="GRYYHFA"/>
<dbReference type="InParanoid" id="D2VHV5"/>
<dbReference type="GO" id="GO:0005886">
    <property type="term" value="C:plasma membrane"/>
    <property type="evidence" value="ECO:0007669"/>
    <property type="project" value="TreeGrafter"/>
</dbReference>
<feature type="region of interest" description="Disordered" evidence="1">
    <location>
        <begin position="1"/>
        <end position="20"/>
    </location>
</feature>
<dbReference type="Pfam" id="PF02714">
    <property type="entry name" value="RSN1_7TM"/>
    <property type="match status" value="1"/>
</dbReference>
<proteinExistence type="predicted"/>
<feature type="region of interest" description="Disordered" evidence="1">
    <location>
        <begin position="233"/>
        <end position="259"/>
    </location>
</feature>
<feature type="transmembrane region" description="Helical" evidence="2">
    <location>
        <begin position="759"/>
        <end position="785"/>
    </location>
</feature>
<dbReference type="AlphaFoldDB" id="D2VHV5"/>
<dbReference type="PANTHER" id="PTHR13018:SF5">
    <property type="entry name" value="RE44586P"/>
    <property type="match status" value="1"/>
</dbReference>
<evidence type="ECO:0000313" key="6">
    <source>
        <dbReference type="Proteomes" id="UP000006671"/>
    </source>
</evidence>
<dbReference type="Proteomes" id="UP000006671">
    <property type="component" value="Unassembled WGS sequence"/>
</dbReference>
<feature type="transmembrane region" description="Helical" evidence="2">
    <location>
        <begin position="927"/>
        <end position="952"/>
    </location>
</feature>
<dbReference type="InterPro" id="IPR003864">
    <property type="entry name" value="CSC1/OSCA1-like_7TM"/>
</dbReference>
<name>D2VHV5_NAEGR</name>
<sequence>MSLLAIPSIGDDSTSRRRNVQSSGAAARCRLGFLLIILMIFVGGGYCGVMSDSYNSNNNNDRLDNTISSRITTPPIQFSMNSRRNYFVDISSFDDRVNDYVIDLTRTLETNKSIDDKPNDSNVNNGTIVIDMSQGGVTFTIVTNLSIGLIFLIIFFLFRPFLPLFNLKEKKKLLKNVKENIRSRNNYINYKDKGGDIYPTVDEDFLENSSIINRVRLDSKFINLLDLKDEDSESEDDDIDQESNITNTQSSQSTYQRSENIFSRSPTRKISMAIPYIPYQQTVAKLGTFKEKFIAFAKEKYEFLVEFTNFAIDVLLSFVSKTHNHEDMERLLNRYSRDVAVYLLFQKEFISAMFLIALLCSIVLLPLHMTQSTDINDMKFDFNGYTVAPSDYPLLRTTISMVLDSPFLLLVHVFLSFGVSFIFGLFLFKFSRHDIVSKENYGKAKTEKQESILLSSRSVLVQNIPSDFKSEPQFEKMVKEELCPGLKVHKAVLIYDVYDRIQMQNDYQSICDQLEHYEFLQEIHLKEKHAFWRRVYRDHTSKIGQLKERKRELRLDMQHWDKIYASVKKDEYGAEHDIIPCLRYGFIVFEAAKDAEQCLDMYYKRGDIKMPIKVSTLSDIQSEGDVLSVSTVRNITFQIKQAYEPDDINWENMLTYTGFFDSFRNILMQFIVILIFVFLTTPMALFSSLESLTRIPIVHISLFRIKESAGEFGSIVFQYAPTLALHLFSIFLPYGVWYAQDFSKFRSKSRYMRKIIARLFMYLVLSTLIMPMLSLTSFDAFINLIQQQGNISQMLSNMFLPGAGSYFFNFVLQTAILKNCEDILRIYNLIYYLWGTKSLPKTSPLEKLKACELSLFYFEYEYSYMLTILAICITNSLFSPLILLCCLFYMIFKHLVDRYVIMYIYGHVSEGACKGVLTSNFKSHRKLVTLICSLVMSIMAIYHGSMTLFFGIRIKANAWFIMHTVFSGLAFMGIMGVWFMYFTKNTTAKTFIKQRIFKPIKNLFISKTNRDRIISREEEKEAEEYQEFGKSEAIYYGTSSNVMSSFKVEGPNSQEVIERMNRAYEPPFKYFVNEIEADQNQVGTQLN</sequence>
<feature type="domain" description="CSC1/OSCA1-like cytosolic" evidence="4">
    <location>
        <begin position="456"/>
        <end position="652"/>
    </location>
</feature>
<keyword evidence="2" id="KW-0812">Transmembrane</keyword>
<dbReference type="eggNOG" id="KOG1134">
    <property type="taxonomic scope" value="Eukaryota"/>
</dbReference>
<dbReference type="GeneID" id="8863285"/>
<feature type="compositionally biased region" description="Low complexity" evidence="1">
    <location>
        <begin position="242"/>
        <end position="258"/>
    </location>
</feature>
<feature type="transmembrane region" description="Helical" evidence="2">
    <location>
        <begin position="349"/>
        <end position="369"/>
    </location>
</feature>
<feature type="transmembrane region" description="Helical" evidence="2">
    <location>
        <begin position="141"/>
        <end position="162"/>
    </location>
</feature>
<feature type="transmembrane region" description="Helical" evidence="2">
    <location>
        <begin position="864"/>
        <end position="892"/>
    </location>
</feature>
<evidence type="ECO:0000313" key="5">
    <source>
        <dbReference type="EMBL" id="EFC43742.1"/>
    </source>
</evidence>